<keyword evidence="1" id="KW-0812">Transmembrane</keyword>
<dbReference type="RefSeq" id="WP_278011800.1">
    <property type="nucleotide sequence ID" value="NZ_CP121112.1"/>
</dbReference>
<feature type="domain" description="YobI-like P-loop NTPase" evidence="2">
    <location>
        <begin position="42"/>
        <end position="408"/>
    </location>
</feature>
<reference evidence="3 4" key="1">
    <citation type="submission" date="2024-09" db="EMBL/GenBank/DDBJ databases">
        <authorList>
            <person name="Sun Q."/>
            <person name="Mori K."/>
        </authorList>
    </citation>
    <scope>NUCLEOTIDE SEQUENCE [LARGE SCALE GENOMIC DNA]</scope>
    <source>
        <strain evidence="3 4">CECT 8365</strain>
    </source>
</reference>
<keyword evidence="1" id="KW-0472">Membrane</keyword>
<feature type="transmembrane region" description="Helical" evidence="1">
    <location>
        <begin position="146"/>
        <end position="166"/>
    </location>
</feature>
<evidence type="ECO:0000259" key="2">
    <source>
        <dbReference type="Pfam" id="PF20693"/>
    </source>
</evidence>
<protein>
    <recommendedName>
        <fullName evidence="2">YobI-like P-loop NTPase domain-containing protein</fullName>
    </recommendedName>
</protein>
<dbReference type="Proteomes" id="UP001589562">
    <property type="component" value="Unassembled WGS sequence"/>
</dbReference>
<dbReference type="SUPFAM" id="SSF52540">
    <property type="entry name" value="P-loop containing nucleoside triphosphate hydrolases"/>
    <property type="match status" value="1"/>
</dbReference>
<evidence type="ECO:0000313" key="3">
    <source>
        <dbReference type="EMBL" id="MFB9109283.1"/>
    </source>
</evidence>
<comment type="caution">
    <text evidence="3">The sequence shown here is derived from an EMBL/GenBank/DDBJ whole genome shotgun (WGS) entry which is preliminary data.</text>
</comment>
<name>A0ABV5HBK7_9FLAO</name>
<feature type="transmembrane region" description="Helical" evidence="1">
    <location>
        <begin position="186"/>
        <end position="206"/>
    </location>
</feature>
<keyword evidence="1" id="KW-1133">Transmembrane helix</keyword>
<organism evidence="3 4">
    <name type="scientific">Flavobacterium gyeonganense</name>
    <dbReference type="NCBI Taxonomy" id="1310418"/>
    <lineage>
        <taxon>Bacteria</taxon>
        <taxon>Pseudomonadati</taxon>
        <taxon>Bacteroidota</taxon>
        <taxon>Flavobacteriia</taxon>
        <taxon>Flavobacteriales</taxon>
        <taxon>Flavobacteriaceae</taxon>
        <taxon>Flavobacterium</taxon>
    </lineage>
</organism>
<dbReference type="EMBL" id="JBHMFE010000014">
    <property type="protein sequence ID" value="MFB9109283.1"/>
    <property type="molecule type" value="Genomic_DNA"/>
</dbReference>
<accession>A0ABV5HBK7</accession>
<sequence length="1222" mass="144109">MKTTFPYGFFIKEEIDLENLSISSLAPKILTDKKDIEKIQPYLDSLNKTIKQKGISNIALTGGYGSGKSTIIKTFQSLNDQHEYLNISLASFNDVADGEGNRKAKKEELERLLEVSILQQIFYHVKPSEIPDSRFKRIINVTDDRILSIAIGLIFWVLSTLILFKFDYINKINPTTWNLNYFIDWIAIIVIVLFVTGIGLFAKSVIRLFSNSKINKFNIKGELELGDNLDKSVFNEHIEEIIYFFERTKYDVVIIEDLDRFESTDIFTKLREINILLNNTKLITREINFLYAIKDEMFNDNKERVKFFEYIIPVIPFINPSNAGDQLTKMINEADLKGVLSKDFTEDVVTFIDDIDMRLLINIFHEYQLYRKNLINDIDQDCLFAIITYKNLFPSDFGNLQKRKGELYSFLSKKNLYTIDLIKNIDDQIRINQAEAKSISSEIYDEINELKAIYIAEIHRQIPEATTLFIDEVISFSNLSNDEEFDKLKETQNIHYNYYTVYSPGHYLFNEHKNISSNISFSDIENSINSNLTFDDRKSLIKKKKDNRINSLNEDIEKLKKNKIEIESWNLKQIFEEVDINKHLNGFSENELIRNLLLNGYINENYNDYISLFHEVNLTKDDYSFERKIKSGLYSPFDYNLSKIENVIKRIPEKYFNRDTILNFDILDFLAENHDQYNVKYSSIIKILGNEKKKSIEFIENYIDNRKNNLELFIKSLSHSWKGFWQYVIVESNFTKEKTDYYLEIIIKYTDIEDVIAFKDSNIGDYIERLPNFLSMLNDNQYVKKTEDLFRLLDIKFKNLDQPTENTRDLFNYVYENNHYEINMENILLMVNDATLDEIEEDLLKANYTTILINGCTNLINYIEANINDYVKNVLLRIPDNDSESEEFIIELLNNQDLKDELKFDIIKKQNLIFNDLSKIQNINIQENIIVNNKVLPTWVNIFTYYDKLESKEFNEVLIKFFNENSNDLSKNKLEKDDQNSEGYIKDFSAELTKCNDLNFDCYIELVGNTTYWWSNIDINNLEYKKTEWLINNKKLSLSIKNFNRLKEHFSTLHLKLLEKNQSSFIINFADYILDEDDILILLKSTEILSTNKIQIIEKIDDNIIIENEEIGKIICNLLAISNYIPLEYNVLESLFIHSNSIENRIKLLNKHLDKISNTEIQNLIEFLGSSYKEIFKKQFKPKFSNTPFHEELFEKLKSKNLILKKELDKKDKSKIKVFAKY</sequence>
<keyword evidence="4" id="KW-1185">Reference proteome</keyword>
<gene>
    <name evidence="3" type="ORF">ACFFVK_11905</name>
</gene>
<dbReference type="InterPro" id="IPR048428">
    <property type="entry name" value="YobI-NTPase"/>
</dbReference>
<dbReference type="Pfam" id="PF20693">
    <property type="entry name" value="YobI-ATPase"/>
    <property type="match status" value="1"/>
</dbReference>
<dbReference type="InterPro" id="IPR027417">
    <property type="entry name" value="P-loop_NTPase"/>
</dbReference>
<evidence type="ECO:0000313" key="4">
    <source>
        <dbReference type="Proteomes" id="UP001589562"/>
    </source>
</evidence>
<proteinExistence type="predicted"/>
<evidence type="ECO:0000256" key="1">
    <source>
        <dbReference type="SAM" id="Phobius"/>
    </source>
</evidence>